<dbReference type="CDD" id="cd14703">
    <property type="entry name" value="bZIP_plant_RF2"/>
    <property type="match status" value="1"/>
</dbReference>
<feature type="coiled-coil region" evidence="4">
    <location>
        <begin position="146"/>
        <end position="180"/>
    </location>
</feature>
<proteinExistence type="predicted"/>
<dbReference type="Gene3D" id="1.20.5.170">
    <property type="match status" value="1"/>
</dbReference>
<feature type="compositionally biased region" description="Low complexity" evidence="5">
    <location>
        <begin position="289"/>
        <end position="306"/>
    </location>
</feature>
<keyword evidence="3" id="KW-0539">Nucleus</keyword>
<dbReference type="InterPro" id="IPR004827">
    <property type="entry name" value="bZIP"/>
</dbReference>
<dbReference type="PANTHER" id="PTHR46391">
    <property type="entry name" value="BASIC LEUCINE ZIPPER 34"/>
    <property type="match status" value="1"/>
</dbReference>
<gene>
    <name evidence="7" type="primary">g820</name>
    <name evidence="7" type="ORF">VP750_LOCUS719</name>
</gene>
<keyword evidence="4" id="KW-0175">Coiled coil</keyword>
<comment type="caution">
    <text evidence="7">The sequence shown here is derived from an EMBL/GenBank/DDBJ whole genome shotgun (WGS) entry which is preliminary data.</text>
</comment>
<evidence type="ECO:0000313" key="7">
    <source>
        <dbReference type="EMBL" id="CAL5219060.1"/>
    </source>
</evidence>
<reference evidence="7 8" key="1">
    <citation type="submission" date="2024-06" db="EMBL/GenBank/DDBJ databases">
        <authorList>
            <person name="Kraege A."/>
            <person name="Thomma B."/>
        </authorList>
    </citation>
    <scope>NUCLEOTIDE SEQUENCE [LARGE SCALE GENOMIC DNA]</scope>
</reference>
<protein>
    <submittedName>
        <fullName evidence="7">G820 protein</fullName>
    </submittedName>
</protein>
<evidence type="ECO:0000256" key="4">
    <source>
        <dbReference type="SAM" id="Coils"/>
    </source>
</evidence>
<evidence type="ECO:0000256" key="3">
    <source>
        <dbReference type="ARBA" id="ARBA00023242"/>
    </source>
</evidence>
<dbReference type="InterPro" id="IPR046347">
    <property type="entry name" value="bZIP_sf"/>
</dbReference>
<feature type="region of interest" description="Disordered" evidence="5">
    <location>
        <begin position="58"/>
        <end position="77"/>
    </location>
</feature>
<keyword evidence="8" id="KW-1185">Reference proteome</keyword>
<dbReference type="SUPFAM" id="SSF57959">
    <property type="entry name" value="Leucine zipper domain"/>
    <property type="match status" value="1"/>
</dbReference>
<dbReference type="SMART" id="SM00338">
    <property type="entry name" value="BRLZ"/>
    <property type="match status" value="1"/>
</dbReference>
<organism evidence="7 8">
    <name type="scientific">Coccomyxa viridis</name>
    <dbReference type="NCBI Taxonomy" id="1274662"/>
    <lineage>
        <taxon>Eukaryota</taxon>
        <taxon>Viridiplantae</taxon>
        <taxon>Chlorophyta</taxon>
        <taxon>core chlorophytes</taxon>
        <taxon>Trebouxiophyceae</taxon>
        <taxon>Trebouxiophyceae incertae sedis</taxon>
        <taxon>Coccomyxaceae</taxon>
        <taxon>Coccomyxa</taxon>
    </lineage>
</organism>
<feature type="domain" description="BZIP" evidence="6">
    <location>
        <begin position="135"/>
        <end position="198"/>
    </location>
</feature>
<dbReference type="EMBL" id="CAXHTA020000002">
    <property type="protein sequence ID" value="CAL5219060.1"/>
    <property type="molecule type" value="Genomic_DNA"/>
</dbReference>
<keyword evidence="2" id="KW-0804">Transcription</keyword>
<dbReference type="InterPro" id="IPR052483">
    <property type="entry name" value="bZIP_transcription_regulators"/>
</dbReference>
<feature type="region of interest" description="Disordered" evidence="5">
    <location>
        <begin position="105"/>
        <end position="124"/>
    </location>
</feature>
<name>A0ABP1FKD1_9CHLO</name>
<evidence type="ECO:0000256" key="5">
    <source>
        <dbReference type="SAM" id="MobiDB-lite"/>
    </source>
</evidence>
<dbReference type="PROSITE" id="PS50217">
    <property type="entry name" value="BZIP"/>
    <property type="match status" value="1"/>
</dbReference>
<evidence type="ECO:0000256" key="2">
    <source>
        <dbReference type="ARBA" id="ARBA00023163"/>
    </source>
</evidence>
<feature type="region of interest" description="Disordered" evidence="5">
    <location>
        <begin position="289"/>
        <end position="403"/>
    </location>
</feature>
<sequence>MFSTCKLKVQWSSAGTKALAGQDPYLRAVSQTLPPPQLYTLPQQPQTAAAPLTISDVSSATSPSLLPRQPGVTPGYQALRTPTAAAPFSPSSSAISLPSIAAEDAYADPGEPSSSGGQGQARDAGISAEELAAMDPKRAKRLIANRQSAQRSKARKLRHIMQLEDEVQSLQSLTTQQQARLGALQQENALLGTSNQQLAMQGAELQSQVGSYEAFAEACLQELRRLSMLAGEPFQLPALPQPAPQEPQMVPQVPAAQFAAPDLALQQQLAAQARLPGVLPYPIMAQQSGLPQAQQPPGAYAGQPVGTPRMGAQRASGPVNLSSSYPPVYAQPMGRGSGLSQRGGRHQRVGSAGAMHPQGLPSGLAQGLSLEARQPSEPLPQRAGSGQIEGAEAGVGSDMPSASGSVQEAARQALAMAERHRMQAAGEQPQLDAGQAAIAAAEARRAAMSAEGRGQPVGSGQPLQRAMSHSIGREEAGRVAVQLPGTRLDPFRTIIPASAFRMEERVSIGGQDMPQTPGRRHGQAAQQLPAMPEQQAIMDMSQWPTGQPVGWPLGPRAQQPYPAVSVSSVGSVMQAFRGLDVHSSDPSGYALTPRGAFAPQHSRMQSQLPLLQASPTLCPTIQHLSSHSCPALPASWQGRYPNMSWDDMLRSLSDPIYQYDAQGNPTYSHQGLYPHAAQISRATFDMLYNPEPQQQPPGEEQQPPH</sequence>
<dbReference type="InterPro" id="IPR044759">
    <property type="entry name" value="bZIP_RF2"/>
</dbReference>
<keyword evidence="1" id="KW-0805">Transcription regulation</keyword>
<accession>A0ABP1FKD1</accession>
<evidence type="ECO:0000313" key="8">
    <source>
        <dbReference type="Proteomes" id="UP001497392"/>
    </source>
</evidence>
<evidence type="ECO:0000256" key="1">
    <source>
        <dbReference type="ARBA" id="ARBA00023015"/>
    </source>
</evidence>
<dbReference type="Proteomes" id="UP001497392">
    <property type="component" value="Unassembled WGS sequence"/>
</dbReference>
<evidence type="ECO:0000259" key="6">
    <source>
        <dbReference type="PROSITE" id="PS50217"/>
    </source>
</evidence>
<dbReference type="PANTHER" id="PTHR46391:SF35">
    <property type="entry name" value="BASIC LEUCINE ZIPPER 34-LIKE ISOFORM X1"/>
    <property type="match status" value="1"/>
</dbReference>